<proteinExistence type="predicted"/>
<gene>
    <name evidence="1" type="ORF">OV079_46320</name>
</gene>
<dbReference type="RefSeq" id="WP_267776374.1">
    <property type="nucleotide sequence ID" value="NZ_JAPNKE010000002.1"/>
</dbReference>
<accession>A0A9X3EYR5</accession>
<keyword evidence="2" id="KW-1185">Reference proteome</keyword>
<name>A0A9X3EYR5_9BACT</name>
<dbReference type="AlphaFoldDB" id="A0A9X3EYR5"/>
<evidence type="ECO:0000313" key="2">
    <source>
        <dbReference type="Proteomes" id="UP001150924"/>
    </source>
</evidence>
<organism evidence="1 2">
    <name type="scientific">Nannocystis pusilla</name>
    <dbReference type="NCBI Taxonomy" id="889268"/>
    <lineage>
        <taxon>Bacteria</taxon>
        <taxon>Pseudomonadati</taxon>
        <taxon>Myxococcota</taxon>
        <taxon>Polyangia</taxon>
        <taxon>Nannocystales</taxon>
        <taxon>Nannocystaceae</taxon>
        <taxon>Nannocystis</taxon>
    </lineage>
</organism>
<reference evidence="1" key="1">
    <citation type="submission" date="2022-11" db="EMBL/GenBank/DDBJ databases">
        <title>Minimal conservation of predation-associated metabolite biosynthetic gene clusters underscores biosynthetic potential of Myxococcota including descriptions for ten novel species: Archangium lansinium sp. nov., Myxococcus landrumus sp. nov., Nannocystis bai.</title>
        <authorList>
            <person name="Ahearne A."/>
            <person name="Stevens C."/>
            <person name="Phillips K."/>
        </authorList>
    </citation>
    <scope>NUCLEOTIDE SEQUENCE</scope>
    <source>
        <strain evidence="1">Na p29</strain>
    </source>
</reference>
<protein>
    <submittedName>
        <fullName evidence="1">Uncharacterized protein</fullName>
    </submittedName>
</protein>
<comment type="caution">
    <text evidence="1">The sequence shown here is derived from an EMBL/GenBank/DDBJ whole genome shotgun (WGS) entry which is preliminary data.</text>
</comment>
<evidence type="ECO:0000313" key="1">
    <source>
        <dbReference type="EMBL" id="MCY1012833.1"/>
    </source>
</evidence>
<sequence length="62" mass="6717">MKAPHKMILGNTGDALGYFIPSDEWQTGKNDNYEETVSLGKTAGDTARDKINALVTADNANF</sequence>
<dbReference type="Proteomes" id="UP001150924">
    <property type="component" value="Unassembled WGS sequence"/>
</dbReference>
<dbReference type="EMBL" id="JAPNKE010000002">
    <property type="protein sequence ID" value="MCY1012833.1"/>
    <property type="molecule type" value="Genomic_DNA"/>
</dbReference>